<organism evidence="2 3">
    <name type="scientific">Cymbomonas tetramitiformis</name>
    <dbReference type="NCBI Taxonomy" id="36881"/>
    <lineage>
        <taxon>Eukaryota</taxon>
        <taxon>Viridiplantae</taxon>
        <taxon>Chlorophyta</taxon>
        <taxon>Pyramimonadophyceae</taxon>
        <taxon>Pyramimonadales</taxon>
        <taxon>Pyramimonadaceae</taxon>
        <taxon>Cymbomonas</taxon>
    </lineage>
</organism>
<evidence type="ECO:0000256" key="1">
    <source>
        <dbReference type="SAM" id="MobiDB-lite"/>
    </source>
</evidence>
<dbReference type="Proteomes" id="UP001190700">
    <property type="component" value="Unassembled WGS sequence"/>
</dbReference>
<feature type="region of interest" description="Disordered" evidence="1">
    <location>
        <begin position="1"/>
        <end position="28"/>
    </location>
</feature>
<feature type="non-terminal residue" evidence="2">
    <location>
        <position position="478"/>
    </location>
</feature>
<name>A0AAE0FC09_9CHLO</name>
<evidence type="ECO:0000313" key="2">
    <source>
        <dbReference type="EMBL" id="KAK3256976.1"/>
    </source>
</evidence>
<feature type="compositionally biased region" description="Basic and acidic residues" evidence="1">
    <location>
        <begin position="311"/>
        <end position="329"/>
    </location>
</feature>
<gene>
    <name evidence="2" type="ORF">CYMTET_33919</name>
</gene>
<reference evidence="2 3" key="1">
    <citation type="journal article" date="2015" name="Genome Biol. Evol.">
        <title>Comparative Genomics of a Bacterivorous Green Alga Reveals Evolutionary Causalities and Consequences of Phago-Mixotrophic Mode of Nutrition.</title>
        <authorList>
            <person name="Burns J.A."/>
            <person name="Paasch A."/>
            <person name="Narechania A."/>
            <person name="Kim E."/>
        </authorList>
    </citation>
    <scope>NUCLEOTIDE SEQUENCE [LARGE SCALE GENOMIC DNA]</scope>
    <source>
        <strain evidence="2 3">PLY_AMNH</strain>
    </source>
</reference>
<protein>
    <submittedName>
        <fullName evidence="2">Uncharacterized protein</fullName>
    </submittedName>
</protein>
<proteinExistence type="predicted"/>
<dbReference type="AlphaFoldDB" id="A0AAE0FC09"/>
<feature type="region of interest" description="Disordered" evidence="1">
    <location>
        <begin position="297"/>
        <end position="370"/>
    </location>
</feature>
<evidence type="ECO:0000313" key="3">
    <source>
        <dbReference type="Proteomes" id="UP001190700"/>
    </source>
</evidence>
<sequence length="478" mass="52578">MAGTGGRCTETQRGESEGGGRALGGEARDVGRQQPMACYIVLKPGSEESRFLLRAQRGDIMMAAWLNEGRGIWLSPAKQTMRIRPNPIFSVSKTVTKRSMRRERTVKNTTMDANCEEEVDEKKGKGFQQVIMRQISHLTQFYTANEKGEEDVMKEGDDVEVAKQIPAGIMTVNGGFVVRYGIFFDNLRGDPLPFEEGVRRCIPYEDARMMSKGNSGRASSMWSWTPLSEVDGSIPESEAPAQPRLWRLYYNLWNWGIMLFVALEFMEDKPHLDVDETLRSDVFDLWVREFEELKTKQSLKNAATRGTGGRSAKDILRRKDRDGKGEGKGLGRKGAGSSRSERSFADDSGAGSSTPASGIANVARANPPGTPEVALWSMARGGRQRPGLNLESARGSEHADGYHMVNIRRDFQKFMQVMQFIARGMAALQAADLGYDAPVKGRCGAPSKGAVAVHMTKGMAALQAADLGYDSPVKGRCG</sequence>
<dbReference type="EMBL" id="LGRX02021172">
    <property type="protein sequence ID" value="KAK3256976.1"/>
    <property type="molecule type" value="Genomic_DNA"/>
</dbReference>
<comment type="caution">
    <text evidence="2">The sequence shown here is derived from an EMBL/GenBank/DDBJ whole genome shotgun (WGS) entry which is preliminary data.</text>
</comment>
<keyword evidence="3" id="KW-1185">Reference proteome</keyword>
<accession>A0AAE0FC09</accession>